<dbReference type="Pfam" id="PF23886">
    <property type="entry name" value="DUF7239"/>
    <property type="match status" value="1"/>
</dbReference>
<sequence length="110" mass="12706">MNDPREAKLPRWAQALLASERRRANEAVSALEEHKKSVEPTRIWHGSSKNPIFVPEQDGYQTIRFDMGHHRKFYDEIKVRFNDDGLQIAAGRRLIVEPVVSNVVQISLKD</sequence>
<proteinExistence type="predicted"/>
<reference evidence="1 2" key="1">
    <citation type="submission" date="2019-07" db="EMBL/GenBank/DDBJ databases">
        <authorList>
            <person name="Garlena R.A."/>
            <person name="Russell D.A."/>
            <person name="Pope W.H."/>
            <person name="Jacobs-Sera D."/>
            <person name="Hatfull G.F."/>
        </authorList>
    </citation>
    <scope>NUCLEOTIDE SEQUENCE [LARGE SCALE GENOMIC DNA]</scope>
</reference>
<organism evidence="1 2">
    <name type="scientific">Mycobacterium phage Anthony</name>
    <dbReference type="NCBI Taxonomy" id="2599857"/>
    <lineage>
        <taxon>Viruses</taxon>
        <taxon>Duplodnaviria</taxon>
        <taxon>Heunggongvirae</taxon>
        <taxon>Uroviricota</taxon>
        <taxon>Caudoviricetes</taxon>
        <taxon>Anthonyvirus</taxon>
        <taxon>Anthonyvirus anthony</taxon>
    </lineage>
</organism>
<evidence type="ECO:0000313" key="2">
    <source>
        <dbReference type="Proteomes" id="UP000327026"/>
    </source>
</evidence>
<dbReference type="GeneID" id="64871728"/>
<accession>A0A5J6TJ64</accession>
<gene>
    <name evidence="1" type="primary">58</name>
    <name evidence="1" type="ORF">PBI_ANTHONY_58</name>
</gene>
<evidence type="ECO:0000313" key="1">
    <source>
        <dbReference type="EMBL" id="QFG10428.1"/>
    </source>
</evidence>
<keyword evidence="2" id="KW-1185">Reference proteome</keyword>
<dbReference type="KEGG" id="vg:64871728"/>
<dbReference type="RefSeq" id="YP_010062094.1">
    <property type="nucleotide sequence ID" value="NC_054790.1"/>
</dbReference>
<protein>
    <submittedName>
        <fullName evidence="1">Uncharacterized protein</fullName>
    </submittedName>
</protein>
<dbReference type="EMBL" id="MN234188">
    <property type="protein sequence ID" value="QFG10428.1"/>
    <property type="molecule type" value="Genomic_DNA"/>
</dbReference>
<dbReference type="Proteomes" id="UP000327026">
    <property type="component" value="Segment"/>
</dbReference>
<dbReference type="InterPro" id="IPR055663">
    <property type="entry name" value="DUF7239"/>
</dbReference>
<name>A0A5J6TJ64_9CAUD</name>